<dbReference type="STRING" id="74545.EU96_1579"/>
<dbReference type="PANTHER" id="PTHR22926">
    <property type="entry name" value="PHOSPHO-N-ACETYLMURAMOYL-PENTAPEPTIDE-TRANSFERASE"/>
    <property type="match status" value="1"/>
</dbReference>
<dbReference type="GO" id="GO:0044038">
    <property type="term" value="P:cell wall macromolecule biosynthetic process"/>
    <property type="evidence" value="ECO:0007669"/>
    <property type="project" value="TreeGrafter"/>
</dbReference>
<evidence type="ECO:0000256" key="2">
    <source>
        <dbReference type="ARBA" id="ARBA00022475"/>
    </source>
</evidence>
<keyword evidence="3 9" id="KW-0808">Transferase</keyword>
<dbReference type="GO" id="GO:0016780">
    <property type="term" value="F:phosphotransferase activity, for other substituted phosphate groups"/>
    <property type="evidence" value="ECO:0007669"/>
    <property type="project" value="InterPro"/>
</dbReference>
<proteinExistence type="predicted"/>
<reference evidence="10" key="1">
    <citation type="journal article" date="2014" name="Sci. Data">
        <title>Genomes of diverse isolates of the marine cyanobacterium Prochlorococcus.</title>
        <authorList>
            <person name="Biller S."/>
            <person name="Berube P."/>
            <person name="Thompson J."/>
            <person name="Kelly L."/>
            <person name="Roggensack S."/>
            <person name="Awad L."/>
            <person name="Roache-Johnson K."/>
            <person name="Ding H."/>
            <person name="Giovannoni S.J."/>
            <person name="Moore L.R."/>
            <person name="Chisholm S.W."/>
        </authorList>
    </citation>
    <scope>NUCLEOTIDE SEQUENCE [LARGE SCALE GENOMIC DNA]</scope>
    <source>
        <strain evidence="10">MIT 9302</strain>
    </source>
</reference>
<comment type="cofactor">
    <cofactor evidence="7">
        <name>Mg(2+)</name>
        <dbReference type="ChEBI" id="CHEBI:18420"/>
    </cofactor>
</comment>
<feature type="transmembrane region" description="Helical" evidence="8">
    <location>
        <begin position="265"/>
        <end position="298"/>
    </location>
</feature>
<name>A0A0A2A5R8_PROMR</name>
<evidence type="ECO:0000256" key="5">
    <source>
        <dbReference type="ARBA" id="ARBA00022989"/>
    </source>
</evidence>
<dbReference type="Proteomes" id="UP000030445">
    <property type="component" value="Unassembled WGS sequence"/>
</dbReference>
<keyword evidence="4 8" id="KW-0812">Transmembrane</keyword>
<evidence type="ECO:0000256" key="8">
    <source>
        <dbReference type="SAM" id="Phobius"/>
    </source>
</evidence>
<feature type="transmembrane region" description="Helical" evidence="8">
    <location>
        <begin position="193"/>
        <end position="216"/>
    </location>
</feature>
<feature type="transmembrane region" description="Helical" evidence="8">
    <location>
        <begin position="85"/>
        <end position="102"/>
    </location>
</feature>
<feature type="binding site" evidence="7">
    <location>
        <position position="188"/>
    </location>
    <ligand>
        <name>Mg(2+)</name>
        <dbReference type="ChEBI" id="CHEBI:18420"/>
    </ligand>
</feature>
<feature type="binding site" evidence="7">
    <location>
        <position position="136"/>
    </location>
    <ligand>
        <name>Mg(2+)</name>
        <dbReference type="ChEBI" id="CHEBI:18420"/>
    </ligand>
</feature>
<evidence type="ECO:0000313" key="10">
    <source>
        <dbReference type="Proteomes" id="UP000030445"/>
    </source>
</evidence>
<dbReference type="PROSITE" id="PS01348">
    <property type="entry name" value="MRAY_2"/>
    <property type="match status" value="1"/>
</dbReference>
<keyword evidence="5 8" id="KW-1133">Transmembrane helix</keyword>
<evidence type="ECO:0000256" key="6">
    <source>
        <dbReference type="ARBA" id="ARBA00023136"/>
    </source>
</evidence>
<feature type="transmembrane region" description="Helical" evidence="8">
    <location>
        <begin position="38"/>
        <end position="56"/>
    </location>
</feature>
<dbReference type="RefSeq" id="WP_032527190.1">
    <property type="nucleotide sequence ID" value="NZ_CP138951.1"/>
</dbReference>
<protein>
    <submittedName>
        <fullName evidence="9">Undecaprenyl-phosphate N-acetylglucosaminyl 1-phosphate transferase</fullName>
        <ecNumber evidence="9">2.7.8.-</ecNumber>
    </submittedName>
</protein>
<dbReference type="GO" id="GO:0071555">
    <property type="term" value="P:cell wall organization"/>
    <property type="evidence" value="ECO:0007669"/>
    <property type="project" value="TreeGrafter"/>
</dbReference>
<organism evidence="9 10">
    <name type="scientific">Prochlorococcus marinus str. MIT 9302</name>
    <dbReference type="NCBI Taxonomy" id="74545"/>
    <lineage>
        <taxon>Bacteria</taxon>
        <taxon>Bacillati</taxon>
        <taxon>Cyanobacteriota</taxon>
        <taxon>Cyanophyceae</taxon>
        <taxon>Synechococcales</taxon>
        <taxon>Prochlorococcaceae</taxon>
        <taxon>Prochlorococcus</taxon>
    </lineage>
</organism>
<dbReference type="eggNOG" id="COG0472">
    <property type="taxonomic scope" value="Bacteria"/>
</dbReference>
<keyword evidence="6 8" id="KW-0472">Membrane</keyword>
<dbReference type="InterPro" id="IPR018480">
    <property type="entry name" value="PNAcMuramoyl-5peptid_Trfase_CS"/>
</dbReference>
<evidence type="ECO:0000256" key="3">
    <source>
        <dbReference type="ARBA" id="ARBA00022679"/>
    </source>
</evidence>
<dbReference type="EMBL" id="JNAM01000011">
    <property type="protein sequence ID" value="KGF96940.1"/>
    <property type="molecule type" value="Genomic_DNA"/>
</dbReference>
<dbReference type="GO" id="GO:0046872">
    <property type="term" value="F:metal ion binding"/>
    <property type="evidence" value="ECO:0007669"/>
    <property type="project" value="UniProtKB-KW"/>
</dbReference>
<accession>A0A0A2A5R8</accession>
<keyword evidence="7" id="KW-0479">Metal-binding</keyword>
<dbReference type="Pfam" id="PF00953">
    <property type="entry name" value="Glycos_transf_4"/>
    <property type="match status" value="1"/>
</dbReference>
<dbReference type="InterPro" id="IPR000715">
    <property type="entry name" value="Glycosyl_transferase_4"/>
</dbReference>
<evidence type="ECO:0000256" key="1">
    <source>
        <dbReference type="ARBA" id="ARBA00004651"/>
    </source>
</evidence>
<feature type="transmembrane region" description="Helical" evidence="8">
    <location>
        <begin position="141"/>
        <end position="158"/>
    </location>
</feature>
<dbReference type="PANTHER" id="PTHR22926:SF3">
    <property type="entry name" value="UNDECAPRENYL-PHOSPHATE ALPHA-N-ACETYLGLUCOSAMINYL 1-PHOSPHATE TRANSFERASE"/>
    <property type="match status" value="1"/>
</dbReference>
<keyword evidence="2" id="KW-1003">Cell membrane</keyword>
<keyword evidence="7" id="KW-0460">Magnesium</keyword>
<evidence type="ECO:0000256" key="7">
    <source>
        <dbReference type="PIRSR" id="PIRSR600715-1"/>
    </source>
</evidence>
<evidence type="ECO:0000256" key="4">
    <source>
        <dbReference type="ARBA" id="ARBA00022692"/>
    </source>
</evidence>
<feature type="transmembrane region" description="Helical" evidence="8">
    <location>
        <begin position="6"/>
        <end position="26"/>
    </location>
</feature>
<comment type="caution">
    <text evidence="9">The sequence shown here is derived from an EMBL/GenBank/DDBJ whole genome shotgun (WGS) entry which is preliminary data.</text>
</comment>
<sequence>MLNIIIFGILTFYITYSIIPILKKYLLVEPNKRSSHNIAKPTAGGIIFVFLISLIAYFNNDFIPLICLPLSIVGLIDDKYDLQPFIRLSAQIFTIILLFNISPLKDILLNSYSGLPFFLILLLIIFLSSGCINFINFSDGLDGLLAGCMIIIFGSISVYLDLNYWPYVSCLLGFIVLNWHPSKIFMGDVGSTFLGSLFVGVILQSGSFTEALKILLLASPLLGDSLISVSKRFLSGESIIIPHKSFYFKRLNEGKFSHDQVSMIYMLATFLICMCLLFGNLYWMIGVIILELITLLYLEKKFAIQI</sequence>
<dbReference type="GO" id="GO:0009103">
    <property type="term" value="P:lipopolysaccharide biosynthetic process"/>
    <property type="evidence" value="ECO:0007669"/>
    <property type="project" value="TreeGrafter"/>
</dbReference>
<feature type="transmembrane region" description="Helical" evidence="8">
    <location>
        <begin position="164"/>
        <end position="181"/>
    </location>
</feature>
<dbReference type="AlphaFoldDB" id="A0A0A2A5R8"/>
<feature type="transmembrane region" description="Helical" evidence="8">
    <location>
        <begin position="114"/>
        <end position="134"/>
    </location>
</feature>
<dbReference type="OrthoDB" id="9783652at2"/>
<dbReference type="GO" id="GO:0005886">
    <property type="term" value="C:plasma membrane"/>
    <property type="evidence" value="ECO:0007669"/>
    <property type="project" value="UniProtKB-SubCell"/>
</dbReference>
<evidence type="ECO:0000313" key="9">
    <source>
        <dbReference type="EMBL" id="KGF96940.1"/>
    </source>
</evidence>
<dbReference type="EC" id="2.7.8.-" evidence="9"/>
<gene>
    <name evidence="9" type="ORF">EU96_1579</name>
</gene>
<comment type="subcellular location">
    <subcellularLocation>
        <location evidence="1">Cell membrane</location>
        <topology evidence="1">Multi-pass membrane protein</topology>
    </subcellularLocation>
</comment>